<organism evidence="6 7">
    <name type="scientific">Stenomitos frigidus ULC18</name>
    <dbReference type="NCBI Taxonomy" id="2107698"/>
    <lineage>
        <taxon>Bacteria</taxon>
        <taxon>Bacillati</taxon>
        <taxon>Cyanobacteriota</taxon>
        <taxon>Cyanophyceae</taxon>
        <taxon>Leptolyngbyales</taxon>
        <taxon>Leptolyngbyaceae</taxon>
        <taxon>Stenomitos</taxon>
    </lineage>
</organism>
<keyword evidence="2 6" id="KW-0808">Transferase</keyword>
<evidence type="ECO:0000256" key="1">
    <source>
        <dbReference type="ARBA" id="ARBA00007409"/>
    </source>
</evidence>
<dbReference type="InterPro" id="IPR004045">
    <property type="entry name" value="Glutathione_S-Trfase_N"/>
</dbReference>
<dbReference type="Proteomes" id="UP000239576">
    <property type="component" value="Unassembled WGS sequence"/>
</dbReference>
<proteinExistence type="inferred from homology"/>
<evidence type="ECO:0000256" key="3">
    <source>
        <dbReference type="RuleBase" id="RU003494"/>
    </source>
</evidence>
<dbReference type="GO" id="GO:0016740">
    <property type="term" value="F:transferase activity"/>
    <property type="evidence" value="ECO:0007669"/>
    <property type="project" value="UniProtKB-KW"/>
</dbReference>
<dbReference type="Pfam" id="PF02798">
    <property type="entry name" value="GST_N"/>
    <property type="match status" value="1"/>
</dbReference>
<dbReference type="FunFam" id="3.40.30.10:FF:000039">
    <property type="entry name" value="Glutathione S-transferase domain"/>
    <property type="match status" value="1"/>
</dbReference>
<evidence type="ECO:0000259" key="4">
    <source>
        <dbReference type="PROSITE" id="PS50404"/>
    </source>
</evidence>
<dbReference type="PANTHER" id="PTHR44051:SF2">
    <property type="entry name" value="HYPOTHETICAL GLUTATHIONE S-TRANSFERASE LIKE PROTEIN"/>
    <property type="match status" value="1"/>
</dbReference>
<dbReference type="Pfam" id="PF00043">
    <property type="entry name" value="GST_C"/>
    <property type="match status" value="1"/>
</dbReference>
<accession>A0A2T1EI76</accession>
<dbReference type="PROSITE" id="PS50404">
    <property type="entry name" value="GST_NTER"/>
    <property type="match status" value="1"/>
</dbReference>
<comment type="caution">
    <text evidence="6">The sequence shown here is derived from an EMBL/GenBank/DDBJ whole genome shotgun (WGS) entry which is preliminary data.</text>
</comment>
<name>A0A2T1EI76_9CYAN</name>
<dbReference type="AlphaFoldDB" id="A0A2T1EI76"/>
<keyword evidence="7" id="KW-1185">Reference proteome</keyword>
<dbReference type="Gene3D" id="3.40.30.10">
    <property type="entry name" value="Glutaredoxin"/>
    <property type="match status" value="1"/>
</dbReference>
<dbReference type="SFLD" id="SFLDS00019">
    <property type="entry name" value="Glutathione_Transferase_(cytos"/>
    <property type="match status" value="1"/>
</dbReference>
<dbReference type="InterPro" id="IPR036249">
    <property type="entry name" value="Thioredoxin-like_sf"/>
</dbReference>
<dbReference type="InterPro" id="IPR010987">
    <property type="entry name" value="Glutathione-S-Trfase_C-like"/>
</dbReference>
<comment type="similarity">
    <text evidence="1 3">Belongs to the GST superfamily.</text>
</comment>
<dbReference type="SUPFAM" id="SSF47616">
    <property type="entry name" value="GST C-terminal domain-like"/>
    <property type="match status" value="1"/>
</dbReference>
<dbReference type="InterPro" id="IPR040079">
    <property type="entry name" value="Glutathione_S-Trfase"/>
</dbReference>
<dbReference type="OrthoDB" id="465590at2"/>
<evidence type="ECO:0000313" key="7">
    <source>
        <dbReference type="Proteomes" id="UP000239576"/>
    </source>
</evidence>
<dbReference type="SFLD" id="SFLDG01151">
    <property type="entry name" value="Main.2:_Nu-like"/>
    <property type="match status" value="1"/>
</dbReference>
<dbReference type="PROSITE" id="PS50405">
    <property type="entry name" value="GST_CTER"/>
    <property type="match status" value="1"/>
</dbReference>
<gene>
    <name evidence="6" type="ORF">C7B82_05435</name>
</gene>
<reference evidence="6 7" key="2">
    <citation type="submission" date="2018-03" db="EMBL/GenBank/DDBJ databases">
        <title>The ancient ancestry and fast evolution of plastids.</title>
        <authorList>
            <person name="Moore K.R."/>
            <person name="Magnabosco C."/>
            <person name="Momper L."/>
            <person name="Gold D.A."/>
            <person name="Bosak T."/>
            <person name="Fournier G.P."/>
        </authorList>
    </citation>
    <scope>NUCLEOTIDE SEQUENCE [LARGE SCALE GENOMIC DNA]</scope>
    <source>
        <strain evidence="6 7">ULC18</strain>
    </source>
</reference>
<dbReference type="EMBL" id="PVWK01000027">
    <property type="protein sequence ID" value="PSB32439.1"/>
    <property type="molecule type" value="Genomic_DNA"/>
</dbReference>
<sequence length="198" mass="21742">MVKLYDFLLSGNCYKVRLLLSLLGVEHELVAVDLKSGEHKKPPFLALNAFGQVPVLVDGDVVIRDSQAILVYLARRYGGSDWLPEDAALLGKVSQWLSTASKEIANTVATARLHYLFGASIDVAAIEKQSYTVLKAIDEHLATRQWLECDRPTIADLACFPYIGLAADGKLSLDAYPNIVAWIDRIKQLPGYVGMPGL</sequence>
<evidence type="ECO:0000313" key="6">
    <source>
        <dbReference type="EMBL" id="PSB32439.1"/>
    </source>
</evidence>
<feature type="domain" description="GST C-terminal" evidence="5">
    <location>
        <begin position="86"/>
        <end position="198"/>
    </location>
</feature>
<dbReference type="SUPFAM" id="SSF52833">
    <property type="entry name" value="Thioredoxin-like"/>
    <property type="match status" value="1"/>
</dbReference>
<dbReference type="RefSeq" id="WP_106255302.1">
    <property type="nucleotide sequence ID" value="NZ_CAWNSW010000015.1"/>
</dbReference>
<dbReference type="CDD" id="cd03056">
    <property type="entry name" value="GST_N_4"/>
    <property type="match status" value="1"/>
</dbReference>
<feature type="domain" description="GST N-terminal" evidence="4">
    <location>
        <begin position="1"/>
        <end position="81"/>
    </location>
</feature>
<evidence type="ECO:0000256" key="2">
    <source>
        <dbReference type="ARBA" id="ARBA00022679"/>
    </source>
</evidence>
<dbReference type="PANTHER" id="PTHR44051">
    <property type="entry name" value="GLUTATHIONE S-TRANSFERASE-RELATED"/>
    <property type="match status" value="1"/>
</dbReference>
<dbReference type="SFLD" id="SFLDG00358">
    <property type="entry name" value="Main_(cytGST)"/>
    <property type="match status" value="1"/>
</dbReference>
<reference evidence="7" key="1">
    <citation type="submission" date="2018-02" db="EMBL/GenBank/DDBJ databases">
        <authorList>
            <person name="Moore K."/>
            <person name="Momper L."/>
        </authorList>
    </citation>
    <scope>NUCLEOTIDE SEQUENCE [LARGE SCALE GENOMIC DNA]</scope>
    <source>
        <strain evidence="7">ULC18</strain>
    </source>
</reference>
<evidence type="ECO:0000259" key="5">
    <source>
        <dbReference type="PROSITE" id="PS50405"/>
    </source>
</evidence>
<dbReference type="InterPro" id="IPR036282">
    <property type="entry name" value="Glutathione-S-Trfase_C_sf"/>
</dbReference>
<dbReference type="Gene3D" id="1.20.1050.10">
    <property type="match status" value="1"/>
</dbReference>
<dbReference type="CDD" id="cd03206">
    <property type="entry name" value="GST_C_7"/>
    <property type="match status" value="1"/>
</dbReference>
<dbReference type="InterPro" id="IPR004046">
    <property type="entry name" value="GST_C"/>
</dbReference>
<protein>
    <submittedName>
        <fullName evidence="6">Glutathione S-transferase</fullName>
    </submittedName>
</protein>